<reference evidence="2 3" key="1">
    <citation type="journal article" date="2014" name="BMC Genomics">
        <title>Architecture and functions of a multipartite genome of the methylotrophic bacterium Paracoccus aminophilus JCM 7686, containing primary and secondary chromids.</title>
        <authorList>
            <person name="Dziewit L."/>
            <person name="Czarnecki J."/>
            <person name="Wibberg D."/>
            <person name="Radlinska M."/>
            <person name="Mrozek P."/>
            <person name="Szymczak M."/>
            <person name="Schluter A."/>
            <person name="Puhler A."/>
            <person name="Bartosik D."/>
        </authorList>
    </citation>
    <scope>NUCLEOTIDE SEQUENCE [LARGE SCALE GENOMIC DNA]</scope>
    <source>
        <strain evidence="2">JCM 7686</strain>
    </source>
</reference>
<keyword evidence="3" id="KW-1185">Reference proteome</keyword>
<dbReference type="HOGENOM" id="CLU_178481_2_0_5"/>
<evidence type="ECO:0000313" key="3">
    <source>
        <dbReference type="Proteomes" id="UP000015480"/>
    </source>
</evidence>
<dbReference type="STRING" id="1367847.JCM7686_0430"/>
<dbReference type="Proteomes" id="UP000015480">
    <property type="component" value="Chromosome"/>
</dbReference>
<sequence>MPAPAYPSPNARPISASSSKRPLIGQFTEIGEMMSAIDTNRVLGGTREAGFVSKLVAAVSSWNDARTTRNALNRLTDRELDDIGLVRGDIDRVALHR</sequence>
<organism evidence="2 3">
    <name type="scientific">Paracoccus aminophilus JCM 7686</name>
    <dbReference type="NCBI Taxonomy" id="1367847"/>
    <lineage>
        <taxon>Bacteria</taxon>
        <taxon>Pseudomonadati</taxon>
        <taxon>Pseudomonadota</taxon>
        <taxon>Alphaproteobacteria</taxon>
        <taxon>Rhodobacterales</taxon>
        <taxon>Paracoccaceae</taxon>
        <taxon>Paracoccus</taxon>
    </lineage>
</organism>
<proteinExistence type="predicted"/>
<protein>
    <recommendedName>
        <fullName evidence="1">YjiS-like domain-containing protein</fullName>
    </recommendedName>
</protein>
<gene>
    <name evidence="2" type="ORF">JCM7686_0430</name>
</gene>
<evidence type="ECO:0000313" key="2">
    <source>
        <dbReference type="EMBL" id="AGT07539.1"/>
    </source>
</evidence>
<name>S5XK36_PARAH</name>
<evidence type="ECO:0000259" key="1">
    <source>
        <dbReference type="Pfam" id="PF06568"/>
    </source>
</evidence>
<dbReference type="AlphaFoldDB" id="S5XK36"/>
<dbReference type="Pfam" id="PF06568">
    <property type="entry name" value="YjiS-like"/>
    <property type="match status" value="1"/>
</dbReference>
<dbReference type="KEGG" id="pami:JCM7686_0430"/>
<dbReference type="InterPro" id="IPR009506">
    <property type="entry name" value="YjiS-like"/>
</dbReference>
<dbReference type="eggNOG" id="COG5457">
    <property type="taxonomic scope" value="Bacteria"/>
</dbReference>
<accession>S5XK36</accession>
<dbReference type="EMBL" id="CP006650">
    <property type="protein sequence ID" value="AGT07539.1"/>
    <property type="molecule type" value="Genomic_DNA"/>
</dbReference>
<feature type="domain" description="YjiS-like" evidence="1">
    <location>
        <begin position="55"/>
        <end position="91"/>
    </location>
</feature>
<dbReference type="PATRIC" id="fig|1367847.3.peg.373"/>